<comment type="similarity">
    <text evidence="3 8">Belongs to the peptidase M17 family.</text>
</comment>
<feature type="binding site" evidence="8">
    <location>
        <position position="271"/>
    </location>
    <ligand>
        <name>Mn(2+)</name>
        <dbReference type="ChEBI" id="CHEBI:29035"/>
        <label>2</label>
    </ligand>
</feature>
<dbReference type="NCBIfam" id="NF002083">
    <property type="entry name" value="PRK00913.3-5"/>
    <property type="match status" value="1"/>
</dbReference>
<comment type="function">
    <text evidence="7 8">Presumably involved in the processing and regular turnover of intracellular proteins. Catalyzes the removal of unsubstituted N-terminal amino acids from various peptides.</text>
</comment>
<dbReference type="GO" id="GO:0070006">
    <property type="term" value="F:metalloaminopeptidase activity"/>
    <property type="evidence" value="ECO:0007669"/>
    <property type="project" value="InterPro"/>
</dbReference>
<dbReference type="PRINTS" id="PR00481">
    <property type="entry name" value="LAMNOPPTDASE"/>
</dbReference>
<feature type="active site" evidence="8">
    <location>
        <position position="352"/>
    </location>
</feature>
<evidence type="ECO:0000256" key="5">
    <source>
        <dbReference type="ARBA" id="ARBA00022670"/>
    </source>
</evidence>
<keyword evidence="8" id="KW-0963">Cytoplasm</keyword>
<evidence type="ECO:0000256" key="7">
    <source>
        <dbReference type="ARBA" id="ARBA00049972"/>
    </source>
</evidence>
<feature type="binding site" evidence="8">
    <location>
        <position position="266"/>
    </location>
    <ligand>
        <name>Mn(2+)</name>
        <dbReference type="ChEBI" id="CHEBI:29035"/>
        <label>2</label>
    </ligand>
</feature>
<dbReference type="RefSeq" id="WP_090399600.1">
    <property type="nucleotide sequence ID" value="NZ_FNEN01000019.1"/>
</dbReference>
<dbReference type="InterPro" id="IPR023042">
    <property type="entry name" value="Peptidase_M17_leu_NH2_pept"/>
</dbReference>
<gene>
    <name evidence="8" type="primary">pepA</name>
    <name evidence="10" type="ORF">SAMN04488123_11938</name>
</gene>
<evidence type="ECO:0000256" key="6">
    <source>
        <dbReference type="ARBA" id="ARBA00022801"/>
    </source>
</evidence>
<organism evidence="10 11">
    <name type="scientific">Natribacillus halophilus</name>
    <dbReference type="NCBI Taxonomy" id="549003"/>
    <lineage>
        <taxon>Bacteria</taxon>
        <taxon>Bacillati</taxon>
        <taxon>Bacillota</taxon>
        <taxon>Bacilli</taxon>
        <taxon>Bacillales</taxon>
        <taxon>Bacillaceae</taxon>
        <taxon>Natribacillus</taxon>
    </lineage>
</organism>
<dbReference type="GO" id="GO:0005737">
    <property type="term" value="C:cytoplasm"/>
    <property type="evidence" value="ECO:0007669"/>
    <property type="project" value="UniProtKB-SubCell"/>
</dbReference>
<dbReference type="AlphaFoldDB" id="A0A1G8RP49"/>
<keyword evidence="4 8" id="KW-0031">Aminopeptidase</keyword>
<dbReference type="GO" id="GO:0030145">
    <property type="term" value="F:manganese ion binding"/>
    <property type="evidence" value="ECO:0007669"/>
    <property type="project" value="UniProtKB-UniRule"/>
</dbReference>
<evidence type="ECO:0000256" key="4">
    <source>
        <dbReference type="ARBA" id="ARBA00022438"/>
    </source>
</evidence>
<comment type="catalytic activity">
    <reaction evidence="1 8">
        <text>Release of an N-terminal amino acid, Xaa-|-Yaa-, in which Xaa is preferably Leu, but may be other amino acids including Pro although not Arg or Lys, and Yaa may be Pro. Amino acid amides and methyl esters are also readily hydrolyzed, but rates on arylamides are exceedingly low.</text>
        <dbReference type="EC" id="3.4.11.1"/>
    </reaction>
</comment>
<evidence type="ECO:0000256" key="8">
    <source>
        <dbReference type="HAMAP-Rule" id="MF_00181"/>
    </source>
</evidence>
<name>A0A1G8RP49_9BACI</name>
<dbReference type="PANTHER" id="PTHR11963">
    <property type="entry name" value="LEUCINE AMINOPEPTIDASE-RELATED"/>
    <property type="match status" value="1"/>
</dbReference>
<evidence type="ECO:0000259" key="9">
    <source>
        <dbReference type="PROSITE" id="PS00631"/>
    </source>
</evidence>
<sequence>MITVEKKWTKKSHDRVLVVGIDADRDQLPGELEKGNKTFFTALNRDWENERIATENGKITTLTLMDEGEDLRGVIFVGLGKSEERTFPSLKEAFGAAIKTVNEQKETKVGVLLDTFCNDSFSVYTVTQAFADASLTASYRFDVYKTKTDEPLNYDYTLYTEEGESQAIREGIHHGRALGQGVNLARTLVNLPANDLTPGALVNEAEALANRYDDLSAEILDKEELESLGMHALLAVNRGSDQSAHMIVLRYQGEETWHSPLTLVGKGITYDSGGYSIKPGHGMKTMKSDMGGAGAVLGAFETIGRMQPEKNVMAVIPVTENLINGSAMKPGDVLSTFDGQTIEVTNTDAEGRLILADGVAYARHLGASQIVDVSTLTGSCVVALGDVITGTVANDDTFYNVFSKSAEKAGEPVWRFPTHPRFEEMVRSSHVADLENSPGREGGAITAGLFIKAFVHDTPWIHADVAGTAYLERETPHGPKGGTGVMVRTLAMLAHE</sequence>
<dbReference type="HAMAP" id="MF_00181">
    <property type="entry name" value="Cytosol_peptidase_M17"/>
    <property type="match status" value="1"/>
</dbReference>
<feature type="domain" description="Cytosol aminopeptidase" evidence="9">
    <location>
        <begin position="346"/>
        <end position="353"/>
    </location>
</feature>
<dbReference type="CDD" id="cd00433">
    <property type="entry name" value="Peptidase_M17"/>
    <property type="match status" value="1"/>
</dbReference>
<dbReference type="Gene3D" id="3.40.630.10">
    <property type="entry name" value="Zn peptidases"/>
    <property type="match status" value="1"/>
</dbReference>
<dbReference type="SUPFAM" id="SSF53187">
    <property type="entry name" value="Zn-dependent exopeptidases"/>
    <property type="match status" value="1"/>
</dbReference>
<evidence type="ECO:0000256" key="2">
    <source>
        <dbReference type="ARBA" id="ARBA00000967"/>
    </source>
</evidence>
<dbReference type="EMBL" id="FNEN01000019">
    <property type="protein sequence ID" value="SDJ18709.1"/>
    <property type="molecule type" value="Genomic_DNA"/>
</dbReference>
<evidence type="ECO:0000313" key="11">
    <source>
        <dbReference type="Proteomes" id="UP000198853"/>
    </source>
</evidence>
<dbReference type="Gene3D" id="3.40.220.10">
    <property type="entry name" value="Leucine Aminopeptidase, subunit E, domain 1"/>
    <property type="match status" value="1"/>
</dbReference>
<keyword evidence="8" id="KW-0479">Metal-binding</keyword>
<dbReference type="InterPro" id="IPR000819">
    <property type="entry name" value="Peptidase_M17_C"/>
</dbReference>
<dbReference type="OrthoDB" id="9809354at2"/>
<keyword evidence="6 8" id="KW-0378">Hydrolase</keyword>
<keyword evidence="5 8" id="KW-0645">Protease</keyword>
<dbReference type="EC" id="3.4.11.10" evidence="8"/>
<dbReference type="EC" id="3.4.11.1" evidence="8"/>
<keyword evidence="8" id="KW-0464">Manganese</keyword>
<evidence type="ECO:0000313" key="10">
    <source>
        <dbReference type="EMBL" id="SDJ18709.1"/>
    </source>
</evidence>
<dbReference type="GO" id="GO:0006508">
    <property type="term" value="P:proteolysis"/>
    <property type="evidence" value="ECO:0007669"/>
    <property type="project" value="UniProtKB-KW"/>
</dbReference>
<accession>A0A1G8RP49</accession>
<dbReference type="InterPro" id="IPR008283">
    <property type="entry name" value="Peptidase_M17_N"/>
</dbReference>
<comment type="catalytic activity">
    <reaction evidence="2 8">
        <text>Release of an N-terminal amino acid, preferentially leucine, but not glutamic or aspartic acids.</text>
        <dbReference type="EC" id="3.4.11.10"/>
    </reaction>
</comment>
<feature type="active site" evidence="8">
    <location>
        <position position="278"/>
    </location>
</feature>
<comment type="subcellular location">
    <subcellularLocation>
        <location evidence="8">Cytoplasm</location>
    </subcellularLocation>
</comment>
<dbReference type="SUPFAM" id="SSF52949">
    <property type="entry name" value="Macro domain-like"/>
    <property type="match status" value="1"/>
</dbReference>
<dbReference type="Pfam" id="PF02789">
    <property type="entry name" value="Peptidase_M17_N"/>
    <property type="match status" value="1"/>
</dbReference>
<feature type="binding site" evidence="8">
    <location>
        <position position="271"/>
    </location>
    <ligand>
        <name>Mn(2+)</name>
        <dbReference type="ChEBI" id="CHEBI:29035"/>
        <label>1</label>
    </ligand>
</feature>
<reference evidence="10 11" key="1">
    <citation type="submission" date="2016-10" db="EMBL/GenBank/DDBJ databases">
        <authorList>
            <person name="de Groot N.N."/>
        </authorList>
    </citation>
    <scope>NUCLEOTIDE SEQUENCE [LARGE SCALE GENOMIC DNA]</scope>
    <source>
        <strain evidence="10 11">DSM 21771</strain>
    </source>
</reference>
<feature type="binding site" evidence="8">
    <location>
        <position position="350"/>
    </location>
    <ligand>
        <name>Mn(2+)</name>
        <dbReference type="ChEBI" id="CHEBI:29035"/>
        <label>2</label>
    </ligand>
</feature>
<evidence type="ECO:0000256" key="3">
    <source>
        <dbReference type="ARBA" id="ARBA00009528"/>
    </source>
</evidence>
<dbReference type="InterPro" id="IPR043472">
    <property type="entry name" value="Macro_dom-like"/>
</dbReference>
<dbReference type="NCBIfam" id="NF002073">
    <property type="entry name" value="PRK00913.1-2"/>
    <property type="match status" value="1"/>
</dbReference>
<feature type="binding site" evidence="8">
    <location>
        <position position="350"/>
    </location>
    <ligand>
        <name>Mn(2+)</name>
        <dbReference type="ChEBI" id="CHEBI:29035"/>
        <label>1</label>
    </ligand>
</feature>
<feature type="binding site" evidence="8">
    <location>
        <position position="348"/>
    </location>
    <ligand>
        <name>Mn(2+)</name>
        <dbReference type="ChEBI" id="CHEBI:29035"/>
        <label>1</label>
    </ligand>
</feature>
<keyword evidence="11" id="KW-1185">Reference proteome</keyword>
<feature type="binding site" evidence="8">
    <location>
        <position position="289"/>
    </location>
    <ligand>
        <name>Mn(2+)</name>
        <dbReference type="ChEBI" id="CHEBI:29035"/>
        <label>2</label>
    </ligand>
</feature>
<protein>
    <recommendedName>
        <fullName evidence="8">Probable cytosol aminopeptidase</fullName>
        <ecNumber evidence="8">3.4.11.1</ecNumber>
    </recommendedName>
    <alternativeName>
        <fullName evidence="8">Leucine aminopeptidase</fullName>
        <shortName evidence="8">LAP</shortName>
        <ecNumber evidence="8">3.4.11.10</ecNumber>
    </alternativeName>
    <alternativeName>
        <fullName evidence="8">Leucyl aminopeptidase</fullName>
    </alternativeName>
</protein>
<dbReference type="InterPro" id="IPR011356">
    <property type="entry name" value="Leucine_aapep/pepB"/>
</dbReference>
<evidence type="ECO:0000256" key="1">
    <source>
        <dbReference type="ARBA" id="ARBA00000135"/>
    </source>
</evidence>
<dbReference type="Proteomes" id="UP000198853">
    <property type="component" value="Unassembled WGS sequence"/>
</dbReference>
<dbReference type="PROSITE" id="PS00631">
    <property type="entry name" value="CYTOSOL_AP"/>
    <property type="match status" value="1"/>
</dbReference>
<proteinExistence type="inferred from homology"/>
<dbReference type="Pfam" id="PF00883">
    <property type="entry name" value="Peptidase_M17"/>
    <property type="match status" value="1"/>
</dbReference>
<comment type="cofactor">
    <cofactor evidence="8">
        <name>Mn(2+)</name>
        <dbReference type="ChEBI" id="CHEBI:29035"/>
    </cofactor>
    <text evidence="8">Binds 2 manganese ions per subunit.</text>
</comment>
<dbReference type="PANTHER" id="PTHR11963:SF23">
    <property type="entry name" value="CYTOSOL AMINOPEPTIDASE"/>
    <property type="match status" value="1"/>
</dbReference>